<dbReference type="Gene3D" id="2.60.120.10">
    <property type="entry name" value="Jelly Rolls"/>
    <property type="match status" value="1"/>
</dbReference>
<sequence>MTDGAGRSTAFRELSPEDALGARIREFRVARKLSLRALATEAQTSPGFLSQLERGQVNASVGTLRKLAEGLGITLPDLFRSDDANRPQVLRRGDRPNIHASNLTSKYLLSQKPLRNFEVYTAEFLPGGDAGEAYAHGDAQEMIIVLAGAVTLELAGVEYPLHLGDSAEYRTSVLHTVRNSSDEPAEVLWIISPPTSSNT</sequence>
<protein>
    <submittedName>
        <fullName evidence="3">XRE family transcriptional regulator</fullName>
    </submittedName>
</protein>
<gene>
    <name evidence="3" type="ORF">C8D78_1908</name>
</gene>
<dbReference type="GO" id="GO:0005829">
    <property type="term" value="C:cytosol"/>
    <property type="evidence" value="ECO:0007669"/>
    <property type="project" value="TreeGrafter"/>
</dbReference>
<dbReference type="Gene3D" id="1.10.260.40">
    <property type="entry name" value="lambda repressor-like DNA-binding domains"/>
    <property type="match status" value="1"/>
</dbReference>
<evidence type="ECO:0000256" key="1">
    <source>
        <dbReference type="ARBA" id="ARBA00023125"/>
    </source>
</evidence>
<accession>A0A495EUR3</accession>
<dbReference type="GO" id="GO:0003700">
    <property type="term" value="F:DNA-binding transcription factor activity"/>
    <property type="evidence" value="ECO:0007669"/>
    <property type="project" value="TreeGrafter"/>
</dbReference>
<dbReference type="SUPFAM" id="SSF51182">
    <property type="entry name" value="RmlC-like cupins"/>
    <property type="match status" value="1"/>
</dbReference>
<dbReference type="InterPro" id="IPR001387">
    <property type="entry name" value="Cro/C1-type_HTH"/>
</dbReference>
<name>A0A495EUR3_9MICC</name>
<dbReference type="PROSITE" id="PS50943">
    <property type="entry name" value="HTH_CROC1"/>
    <property type="match status" value="1"/>
</dbReference>
<dbReference type="Proteomes" id="UP000276055">
    <property type="component" value="Unassembled WGS sequence"/>
</dbReference>
<evidence type="ECO:0000313" key="4">
    <source>
        <dbReference type="Proteomes" id="UP000276055"/>
    </source>
</evidence>
<dbReference type="InterPro" id="IPR014710">
    <property type="entry name" value="RmlC-like_jellyroll"/>
</dbReference>
<organism evidence="3 4">
    <name type="scientific">Arthrobacter oryzae</name>
    <dbReference type="NCBI Taxonomy" id="409290"/>
    <lineage>
        <taxon>Bacteria</taxon>
        <taxon>Bacillati</taxon>
        <taxon>Actinomycetota</taxon>
        <taxon>Actinomycetes</taxon>
        <taxon>Micrococcales</taxon>
        <taxon>Micrococcaceae</taxon>
        <taxon>Arthrobacter</taxon>
    </lineage>
</organism>
<dbReference type="GO" id="GO:0003677">
    <property type="term" value="F:DNA binding"/>
    <property type="evidence" value="ECO:0007669"/>
    <property type="project" value="UniProtKB-KW"/>
</dbReference>
<dbReference type="PANTHER" id="PTHR46797">
    <property type="entry name" value="HTH-TYPE TRANSCRIPTIONAL REGULATOR"/>
    <property type="match status" value="1"/>
</dbReference>
<feature type="domain" description="HTH cro/C1-type" evidence="2">
    <location>
        <begin position="24"/>
        <end position="78"/>
    </location>
</feature>
<dbReference type="AlphaFoldDB" id="A0A495EUR3"/>
<dbReference type="InterPro" id="IPR011051">
    <property type="entry name" value="RmlC_Cupin_sf"/>
</dbReference>
<dbReference type="Pfam" id="PF01381">
    <property type="entry name" value="HTH_3"/>
    <property type="match status" value="1"/>
</dbReference>
<dbReference type="RefSeq" id="WP_120952836.1">
    <property type="nucleotide sequence ID" value="NZ_RBIR01000003.1"/>
</dbReference>
<evidence type="ECO:0000259" key="2">
    <source>
        <dbReference type="PROSITE" id="PS50943"/>
    </source>
</evidence>
<reference evidence="3 4" key="1">
    <citation type="submission" date="2018-10" db="EMBL/GenBank/DDBJ databases">
        <title>Genomic Encyclopedia of Type Strains, Phase IV (KMG-IV): sequencing the most valuable type-strain genomes for metagenomic binning, comparative biology and taxonomic classification.</title>
        <authorList>
            <person name="Goeker M."/>
        </authorList>
    </citation>
    <scope>NUCLEOTIDE SEQUENCE [LARGE SCALE GENOMIC DNA]</scope>
    <source>
        <strain evidence="3 4">DSM 25586</strain>
    </source>
</reference>
<dbReference type="CDD" id="cd00093">
    <property type="entry name" value="HTH_XRE"/>
    <property type="match status" value="1"/>
</dbReference>
<dbReference type="SMART" id="SM00530">
    <property type="entry name" value="HTH_XRE"/>
    <property type="match status" value="1"/>
</dbReference>
<evidence type="ECO:0000313" key="3">
    <source>
        <dbReference type="EMBL" id="RKR20096.1"/>
    </source>
</evidence>
<proteinExistence type="predicted"/>
<dbReference type="OrthoDB" id="9805356at2"/>
<dbReference type="SUPFAM" id="SSF47413">
    <property type="entry name" value="lambda repressor-like DNA-binding domains"/>
    <property type="match status" value="1"/>
</dbReference>
<dbReference type="CDD" id="cd02209">
    <property type="entry name" value="cupin_XRE_C"/>
    <property type="match status" value="1"/>
</dbReference>
<keyword evidence="1" id="KW-0238">DNA-binding</keyword>
<dbReference type="Pfam" id="PF07883">
    <property type="entry name" value="Cupin_2"/>
    <property type="match status" value="1"/>
</dbReference>
<dbReference type="EMBL" id="RBIR01000003">
    <property type="protein sequence ID" value="RKR20096.1"/>
    <property type="molecule type" value="Genomic_DNA"/>
</dbReference>
<dbReference type="InterPro" id="IPR050807">
    <property type="entry name" value="TransReg_Diox_bact_type"/>
</dbReference>
<dbReference type="PANTHER" id="PTHR46797:SF1">
    <property type="entry name" value="METHYLPHOSPHONATE SYNTHASE"/>
    <property type="match status" value="1"/>
</dbReference>
<dbReference type="InterPro" id="IPR013096">
    <property type="entry name" value="Cupin_2"/>
</dbReference>
<dbReference type="InterPro" id="IPR010982">
    <property type="entry name" value="Lambda_DNA-bd_dom_sf"/>
</dbReference>
<comment type="caution">
    <text evidence="3">The sequence shown here is derived from an EMBL/GenBank/DDBJ whole genome shotgun (WGS) entry which is preliminary data.</text>
</comment>